<dbReference type="EMBL" id="JADCNL010000001">
    <property type="protein sequence ID" value="KAG0498601.1"/>
    <property type="molecule type" value="Genomic_DNA"/>
</dbReference>
<dbReference type="Proteomes" id="UP000636800">
    <property type="component" value="Chromosome 1"/>
</dbReference>
<name>A0A835S1Z8_VANPL</name>
<accession>A0A835S1Z8</accession>
<gene>
    <name evidence="2" type="ORF">HPP92_003292</name>
</gene>
<dbReference type="OrthoDB" id="732489at2759"/>
<evidence type="ECO:0000313" key="2">
    <source>
        <dbReference type="EMBL" id="KAG0498601.1"/>
    </source>
</evidence>
<comment type="caution">
    <text evidence="2">The sequence shown here is derived from an EMBL/GenBank/DDBJ whole genome shotgun (WGS) entry which is preliminary data.</text>
</comment>
<reference evidence="2 3" key="1">
    <citation type="journal article" date="2020" name="Nat. Food">
        <title>A phased Vanilla planifolia genome enables genetic improvement of flavour and production.</title>
        <authorList>
            <person name="Hasing T."/>
            <person name="Tang H."/>
            <person name="Brym M."/>
            <person name="Khazi F."/>
            <person name="Huang T."/>
            <person name="Chambers A.H."/>
        </authorList>
    </citation>
    <scope>NUCLEOTIDE SEQUENCE [LARGE SCALE GENOMIC DNA]</scope>
    <source>
        <tissue evidence="2">Leaf</tissue>
    </source>
</reference>
<proteinExistence type="predicted"/>
<protein>
    <submittedName>
        <fullName evidence="2">Uncharacterized protein</fullName>
    </submittedName>
</protein>
<evidence type="ECO:0000313" key="3">
    <source>
        <dbReference type="Proteomes" id="UP000636800"/>
    </source>
</evidence>
<organism evidence="2 3">
    <name type="scientific">Vanilla planifolia</name>
    <name type="common">Vanilla</name>
    <dbReference type="NCBI Taxonomy" id="51239"/>
    <lineage>
        <taxon>Eukaryota</taxon>
        <taxon>Viridiplantae</taxon>
        <taxon>Streptophyta</taxon>
        <taxon>Embryophyta</taxon>
        <taxon>Tracheophyta</taxon>
        <taxon>Spermatophyta</taxon>
        <taxon>Magnoliopsida</taxon>
        <taxon>Liliopsida</taxon>
        <taxon>Asparagales</taxon>
        <taxon>Orchidaceae</taxon>
        <taxon>Vanilloideae</taxon>
        <taxon>Vanilleae</taxon>
        <taxon>Vanilla</taxon>
    </lineage>
</organism>
<evidence type="ECO:0000256" key="1">
    <source>
        <dbReference type="SAM" id="MobiDB-lite"/>
    </source>
</evidence>
<dbReference type="AlphaFoldDB" id="A0A835S1Z8"/>
<sequence>MAKTPSALGQETITSPDTSATTVQAPVDTSIAPSTSKFFCKSISAVDDDVNVNICAESPQSLIWQGN</sequence>
<keyword evidence="3" id="KW-1185">Reference proteome</keyword>
<feature type="compositionally biased region" description="Polar residues" evidence="1">
    <location>
        <begin position="7"/>
        <end position="24"/>
    </location>
</feature>
<feature type="region of interest" description="Disordered" evidence="1">
    <location>
        <begin position="1"/>
        <end position="26"/>
    </location>
</feature>